<dbReference type="RefSeq" id="WP_179577211.1">
    <property type="nucleotide sequence ID" value="NZ_JACCFM010000001.1"/>
</dbReference>
<sequence>MVILLPSLSMSVNVSRCDVLSARLGFTSGLLKARGGDDFRDLLWAQLMVEFAEHPDLTA</sequence>
<comment type="caution">
    <text evidence="1">The sequence shown here is derived from an EMBL/GenBank/DDBJ whole genome shotgun (WGS) entry which is preliminary data.</text>
</comment>
<evidence type="ECO:0000313" key="1">
    <source>
        <dbReference type="EMBL" id="NYJ18279.1"/>
    </source>
</evidence>
<evidence type="ECO:0000313" key="2">
    <source>
        <dbReference type="Proteomes" id="UP000537260"/>
    </source>
</evidence>
<dbReference type="AlphaFoldDB" id="A0A7Z0EB06"/>
<gene>
    <name evidence="1" type="ORF">HNR05_000070</name>
</gene>
<dbReference type="Proteomes" id="UP000537260">
    <property type="component" value="Unassembled WGS sequence"/>
</dbReference>
<protein>
    <submittedName>
        <fullName evidence="1">Uncharacterized protein</fullName>
    </submittedName>
</protein>
<accession>A0A7Z0EB06</accession>
<proteinExistence type="predicted"/>
<keyword evidence="2" id="KW-1185">Reference proteome</keyword>
<name>A0A7Z0EB06_9MICO</name>
<dbReference type="EMBL" id="JACCFM010000001">
    <property type="protein sequence ID" value="NYJ18279.1"/>
    <property type="molecule type" value="Genomic_DNA"/>
</dbReference>
<reference evidence="1 2" key="1">
    <citation type="submission" date="2020-07" db="EMBL/GenBank/DDBJ databases">
        <title>Sequencing the genomes of 1000 actinobacteria strains.</title>
        <authorList>
            <person name="Klenk H.-P."/>
        </authorList>
    </citation>
    <scope>NUCLEOTIDE SEQUENCE [LARGE SCALE GENOMIC DNA]</scope>
    <source>
        <strain evidence="1 2">LI1</strain>
    </source>
</reference>
<organism evidence="1 2">
    <name type="scientific">Glaciibacter psychrotolerans</name>
    <dbReference type="NCBI Taxonomy" id="670054"/>
    <lineage>
        <taxon>Bacteria</taxon>
        <taxon>Bacillati</taxon>
        <taxon>Actinomycetota</taxon>
        <taxon>Actinomycetes</taxon>
        <taxon>Micrococcales</taxon>
        <taxon>Microbacteriaceae</taxon>
        <taxon>Glaciibacter</taxon>
    </lineage>
</organism>